<dbReference type="NCBIfam" id="NF008888">
    <property type="entry name" value="PRK11922.1"/>
    <property type="match status" value="1"/>
</dbReference>
<comment type="similarity">
    <text evidence="1">Belongs to the sigma-70 factor family. ECF subfamily.</text>
</comment>
<evidence type="ECO:0000256" key="2">
    <source>
        <dbReference type="ARBA" id="ARBA00023015"/>
    </source>
</evidence>
<dbReference type="PANTHER" id="PTHR43133">
    <property type="entry name" value="RNA POLYMERASE ECF-TYPE SIGMA FACTO"/>
    <property type="match status" value="1"/>
</dbReference>
<dbReference type="GO" id="GO:0003677">
    <property type="term" value="F:DNA binding"/>
    <property type="evidence" value="ECO:0007669"/>
    <property type="project" value="InterPro"/>
</dbReference>
<name>A0A9J9HE41_RHIWR</name>
<sequence>MLARDVPALTDIELARRIGLRDPAAVRWMTTRNNQRLFRTAWSILGNRAEAEDAVQSGYVRAFAAIGSFAGQSSLDTWLTRIVINEALGRARAARRRRARLDADSITDLDAYRERLMNGSIEPAAPDASLAIKQMRAMLEAAITRLPGEFRTVFVMRDVEGMSVEEVAGALDIPPGTVKTRLHRARRRLRDLLAPDLRASLVGAFPFAGEHCATLTERVVALLCEAPDG</sequence>
<keyword evidence="4" id="KW-0804">Transcription</keyword>
<protein>
    <submittedName>
        <fullName evidence="6">RNA polymerase, sigma-24 subunit, ECF subfamily</fullName>
    </submittedName>
</protein>
<feature type="domain" description="HTH luxR-type" evidence="5">
    <location>
        <begin position="161"/>
        <end position="188"/>
    </location>
</feature>
<dbReference type="Pfam" id="PF04542">
    <property type="entry name" value="Sigma70_r2"/>
    <property type="match status" value="1"/>
</dbReference>
<dbReference type="Gene3D" id="1.10.1740.10">
    <property type="match status" value="1"/>
</dbReference>
<evidence type="ECO:0000256" key="1">
    <source>
        <dbReference type="ARBA" id="ARBA00010641"/>
    </source>
</evidence>
<keyword evidence="7" id="KW-1185">Reference proteome</keyword>
<dbReference type="KEGG" id="swi:Swit_3426"/>
<dbReference type="OrthoDB" id="9803470at2"/>
<dbReference type="InterPro" id="IPR036388">
    <property type="entry name" value="WH-like_DNA-bd_sf"/>
</dbReference>
<dbReference type="GO" id="GO:0006352">
    <property type="term" value="P:DNA-templated transcription initiation"/>
    <property type="evidence" value="ECO:0007669"/>
    <property type="project" value="InterPro"/>
</dbReference>
<dbReference type="InterPro" id="IPR000792">
    <property type="entry name" value="Tscrpt_reg_LuxR_C"/>
</dbReference>
<evidence type="ECO:0000259" key="5">
    <source>
        <dbReference type="PROSITE" id="PS00622"/>
    </source>
</evidence>
<evidence type="ECO:0000256" key="4">
    <source>
        <dbReference type="ARBA" id="ARBA00023163"/>
    </source>
</evidence>
<keyword evidence="2" id="KW-0805">Transcription regulation</keyword>
<dbReference type="NCBIfam" id="TIGR02937">
    <property type="entry name" value="sigma70-ECF"/>
    <property type="match status" value="1"/>
</dbReference>
<dbReference type="Gene3D" id="1.10.10.10">
    <property type="entry name" value="Winged helix-like DNA-binding domain superfamily/Winged helix DNA-binding domain"/>
    <property type="match status" value="1"/>
</dbReference>
<dbReference type="SUPFAM" id="SSF88946">
    <property type="entry name" value="Sigma2 domain of RNA polymerase sigma factors"/>
    <property type="match status" value="1"/>
</dbReference>
<dbReference type="PROSITE" id="PS00622">
    <property type="entry name" value="HTH_LUXR_1"/>
    <property type="match status" value="1"/>
</dbReference>
<dbReference type="InterPro" id="IPR007627">
    <property type="entry name" value="RNA_pol_sigma70_r2"/>
</dbReference>
<dbReference type="Proteomes" id="UP000001989">
    <property type="component" value="Chromosome"/>
</dbReference>
<evidence type="ECO:0000313" key="6">
    <source>
        <dbReference type="EMBL" id="ABQ69772.1"/>
    </source>
</evidence>
<reference evidence="6 7" key="1">
    <citation type="journal article" date="2010" name="J. Bacteriol.">
        <title>Genome sequence of the dioxin-mineralizing bacterium Sphingomonas wittichii RW1.</title>
        <authorList>
            <person name="Miller T.R."/>
            <person name="Delcher A.L."/>
            <person name="Salzberg S.L."/>
            <person name="Saunders E."/>
            <person name="Detter J.C."/>
            <person name="Halden R.U."/>
        </authorList>
    </citation>
    <scope>NUCLEOTIDE SEQUENCE [LARGE SCALE GENOMIC DNA]</scope>
    <source>
        <strain evidence="7">DSM 6014 / CCUG 31198 / JCM 15750 / NBRC 105917 / EY 4224 / RW1</strain>
    </source>
</reference>
<accession>A0A9J9HE41</accession>
<evidence type="ECO:0000256" key="3">
    <source>
        <dbReference type="ARBA" id="ARBA00023082"/>
    </source>
</evidence>
<dbReference type="InterPro" id="IPR013324">
    <property type="entry name" value="RNA_pol_sigma_r3/r4-like"/>
</dbReference>
<evidence type="ECO:0000313" key="7">
    <source>
        <dbReference type="Proteomes" id="UP000001989"/>
    </source>
</evidence>
<dbReference type="Pfam" id="PF08281">
    <property type="entry name" value="Sigma70_r4_2"/>
    <property type="match status" value="1"/>
</dbReference>
<dbReference type="InterPro" id="IPR013325">
    <property type="entry name" value="RNA_pol_sigma_r2"/>
</dbReference>
<dbReference type="InterPro" id="IPR014284">
    <property type="entry name" value="RNA_pol_sigma-70_dom"/>
</dbReference>
<organism evidence="6 7">
    <name type="scientific">Rhizorhabdus wittichii (strain DSM 6014 / CCUG 31198 / JCM 15750 / NBRC 105917 / EY 4224 / RW1)</name>
    <name type="common">Sphingomonas wittichii</name>
    <dbReference type="NCBI Taxonomy" id="392499"/>
    <lineage>
        <taxon>Bacteria</taxon>
        <taxon>Pseudomonadati</taxon>
        <taxon>Pseudomonadota</taxon>
        <taxon>Alphaproteobacteria</taxon>
        <taxon>Sphingomonadales</taxon>
        <taxon>Sphingomonadaceae</taxon>
        <taxon>Rhizorhabdus</taxon>
    </lineage>
</organism>
<dbReference type="InterPro" id="IPR013249">
    <property type="entry name" value="RNA_pol_sigma70_r4_t2"/>
</dbReference>
<gene>
    <name evidence="6" type="ordered locus">Swit_3426</name>
</gene>
<dbReference type="GO" id="GO:0016987">
    <property type="term" value="F:sigma factor activity"/>
    <property type="evidence" value="ECO:0007669"/>
    <property type="project" value="UniProtKB-KW"/>
</dbReference>
<keyword evidence="3" id="KW-0731">Sigma factor</keyword>
<dbReference type="EMBL" id="CP000699">
    <property type="protein sequence ID" value="ABQ69772.1"/>
    <property type="molecule type" value="Genomic_DNA"/>
</dbReference>
<dbReference type="AlphaFoldDB" id="A0A9J9HE41"/>
<dbReference type="SUPFAM" id="SSF88659">
    <property type="entry name" value="Sigma3 and sigma4 domains of RNA polymerase sigma factors"/>
    <property type="match status" value="1"/>
</dbReference>
<proteinExistence type="inferred from homology"/>
<dbReference type="InterPro" id="IPR039425">
    <property type="entry name" value="RNA_pol_sigma-70-like"/>
</dbReference>
<dbReference type="PANTHER" id="PTHR43133:SF51">
    <property type="entry name" value="RNA POLYMERASE SIGMA FACTOR"/>
    <property type="match status" value="1"/>
</dbReference>
<dbReference type="CDD" id="cd06171">
    <property type="entry name" value="Sigma70_r4"/>
    <property type="match status" value="1"/>
</dbReference>